<keyword evidence="11" id="KW-1185">Reference proteome</keyword>
<comment type="subcellular location">
    <subcellularLocation>
        <location evidence="1">Secreted</location>
    </subcellularLocation>
</comment>
<keyword evidence="4 8" id="KW-0732">Signal</keyword>
<dbReference type="Pfam" id="PF02230">
    <property type="entry name" value="Abhydrolase_2"/>
    <property type="match status" value="1"/>
</dbReference>
<evidence type="ECO:0000313" key="10">
    <source>
        <dbReference type="EMBL" id="KQC30351.1"/>
    </source>
</evidence>
<accession>A0A0Q0XGZ5</accession>
<evidence type="ECO:0000256" key="8">
    <source>
        <dbReference type="SAM" id="SignalP"/>
    </source>
</evidence>
<keyword evidence="6" id="KW-0119">Carbohydrate metabolism</keyword>
<evidence type="ECO:0000256" key="1">
    <source>
        <dbReference type="ARBA" id="ARBA00004613"/>
    </source>
</evidence>
<dbReference type="PANTHER" id="PTHR38050">
    <property type="match status" value="1"/>
</dbReference>
<name>A0A0Q0XGZ5_9FLAO</name>
<feature type="domain" description="Phospholipase/carboxylesterase/thioesterase" evidence="9">
    <location>
        <begin position="145"/>
        <end position="227"/>
    </location>
</feature>
<dbReference type="EMBL" id="LCTZ01000002">
    <property type="protein sequence ID" value="KQC30351.1"/>
    <property type="molecule type" value="Genomic_DNA"/>
</dbReference>
<dbReference type="GO" id="GO:0005576">
    <property type="term" value="C:extracellular region"/>
    <property type="evidence" value="ECO:0007669"/>
    <property type="project" value="UniProtKB-SubCell"/>
</dbReference>
<keyword evidence="5" id="KW-0378">Hydrolase</keyword>
<evidence type="ECO:0000256" key="4">
    <source>
        <dbReference type="ARBA" id="ARBA00022729"/>
    </source>
</evidence>
<reference evidence="10 11" key="1">
    <citation type="submission" date="2015-04" db="EMBL/GenBank/DDBJ databases">
        <title>Complete genome of flavobacterium.</title>
        <authorList>
            <person name="Kwon Y.M."/>
            <person name="Kim S.-J."/>
        </authorList>
    </citation>
    <scope>NUCLEOTIDE SEQUENCE [LARGE SCALE GENOMIC DNA]</scope>
    <source>
        <strain evidence="10 11">DK169</strain>
    </source>
</reference>
<keyword evidence="7" id="KW-0624">Polysaccharide degradation</keyword>
<gene>
    <name evidence="10" type="ORF">AAY42_11040</name>
</gene>
<dbReference type="GO" id="GO:0045493">
    <property type="term" value="P:xylan catabolic process"/>
    <property type="evidence" value="ECO:0007669"/>
    <property type="project" value="UniProtKB-KW"/>
</dbReference>
<feature type="chain" id="PRO_5006186527" description="Phospholipase/carboxylesterase/thioesterase domain-containing protein" evidence="8">
    <location>
        <begin position="26"/>
        <end position="326"/>
    </location>
</feature>
<evidence type="ECO:0000256" key="6">
    <source>
        <dbReference type="ARBA" id="ARBA00023277"/>
    </source>
</evidence>
<evidence type="ECO:0000313" key="11">
    <source>
        <dbReference type="Proteomes" id="UP000050827"/>
    </source>
</evidence>
<evidence type="ECO:0000259" key="9">
    <source>
        <dbReference type="Pfam" id="PF02230"/>
    </source>
</evidence>
<evidence type="ECO:0000256" key="7">
    <source>
        <dbReference type="ARBA" id="ARBA00023326"/>
    </source>
</evidence>
<dbReference type="AlphaFoldDB" id="A0A0Q0XGZ5"/>
<evidence type="ECO:0000256" key="2">
    <source>
        <dbReference type="ARBA" id="ARBA00022525"/>
    </source>
</evidence>
<dbReference type="InterPro" id="IPR029058">
    <property type="entry name" value="AB_hydrolase_fold"/>
</dbReference>
<dbReference type="InterPro" id="IPR003140">
    <property type="entry name" value="PLipase/COase/thioEstase"/>
</dbReference>
<organism evidence="10 11">
    <name type="scientific">Flagellimonas eckloniae</name>
    <dbReference type="NCBI Taxonomy" id="346185"/>
    <lineage>
        <taxon>Bacteria</taxon>
        <taxon>Pseudomonadati</taxon>
        <taxon>Bacteroidota</taxon>
        <taxon>Flavobacteriia</taxon>
        <taxon>Flavobacteriales</taxon>
        <taxon>Flavobacteriaceae</taxon>
        <taxon>Flagellimonas</taxon>
    </lineage>
</organism>
<comment type="caution">
    <text evidence="10">The sequence shown here is derived from an EMBL/GenBank/DDBJ whole genome shotgun (WGS) entry which is preliminary data.</text>
</comment>
<dbReference type="OrthoDB" id="9764953at2"/>
<dbReference type="InterPro" id="IPR043595">
    <property type="entry name" value="FaeB/C/D"/>
</dbReference>
<dbReference type="STRING" id="346185.AAY42_11040"/>
<dbReference type="SUPFAM" id="SSF53474">
    <property type="entry name" value="alpha/beta-Hydrolases"/>
    <property type="match status" value="1"/>
</dbReference>
<evidence type="ECO:0000256" key="5">
    <source>
        <dbReference type="ARBA" id="ARBA00022801"/>
    </source>
</evidence>
<keyword evidence="2" id="KW-0964">Secreted</keyword>
<evidence type="ECO:0000256" key="3">
    <source>
        <dbReference type="ARBA" id="ARBA00022651"/>
    </source>
</evidence>
<dbReference type="PANTHER" id="PTHR38050:SF2">
    <property type="entry name" value="FERULOYL ESTERASE C-RELATED"/>
    <property type="match status" value="1"/>
</dbReference>
<dbReference type="Proteomes" id="UP000050827">
    <property type="component" value="Unassembled WGS sequence"/>
</dbReference>
<dbReference type="Gene3D" id="3.40.50.1820">
    <property type="entry name" value="alpha/beta hydrolase"/>
    <property type="match status" value="1"/>
</dbReference>
<keyword evidence="3" id="KW-0858">Xylan degradation</keyword>
<protein>
    <recommendedName>
        <fullName evidence="9">Phospholipase/carboxylesterase/thioesterase domain-containing protein</fullName>
    </recommendedName>
</protein>
<feature type="signal peptide" evidence="8">
    <location>
        <begin position="1"/>
        <end position="25"/>
    </location>
</feature>
<sequence>MDPNQMKKNFSFVLLSFLALFCASCSDVDNDIASRENQNTANAITKTVVTLNNGDQREYIVYIPSTYDETNESPLLFQLHGSSGDGEKYYTISGWNELAEIHNLIVVYPTSYSYDLKLNGCGNDLVTKWNNYNLPKEVCPSEVLRDDTSFFNQIIDELVDEYSIDTSRIYMAGFSNGSGMTSRLAVELSDRIAAIGGLAGFFPEDTIYAPKRILPVHIMLGTTDEKIASRTIFNDTIPMSFQQLFLDPTLRGITQTYVKTFDLNPNYTVTDSTEHTLTATFQGNSGSPEHLMKFTLWKDLGHFFPNPDDRPGAADVLWEFFEFYDN</sequence>
<proteinExistence type="predicted"/>
<dbReference type="GO" id="GO:0030600">
    <property type="term" value="F:feruloyl esterase activity"/>
    <property type="evidence" value="ECO:0007669"/>
    <property type="project" value="InterPro"/>
</dbReference>